<dbReference type="AlphaFoldDB" id="A2DWG4"/>
<dbReference type="KEGG" id="tva:4773306"/>
<dbReference type="VEuPathDB" id="TrichDB:TVAG_394480"/>
<dbReference type="InParanoid" id="A2DWG4"/>
<dbReference type="EMBL" id="DS113258">
    <property type="protein sequence ID" value="EAY15304.1"/>
    <property type="molecule type" value="Genomic_DNA"/>
</dbReference>
<protein>
    <submittedName>
        <fullName evidence="1">Uncharacterized protein</fullName>
    </submittedName>
</protein>
<accession>A2DWG4</accession>
<proteinExistence type="predicted"/>
<organism evidence="1 2">
    <name type="scientific">Trichomonas vaginalis (strain ATCC PRA-98 / G3)</name>
    <dbReference type="NCBI Taxonomy" id="412133"/>
    <lineage>
        <taxon>Eukaryota</taxon>
        <taxon>Metamonada</taxon>
        <taxon>Parabasalia</taxon>
        <taxon>Trichomonadida</taxon>
        <taxon>Trichomonadidae</taxon>
        <taxon>Trichomonas</taxon>
    </lineage>
</organism>
<sequence>MNLARKLNWLDYFEEQDRVNQTKDGVAFSNTTGTKSYYVFICIFYECKENGAIYIRRTNEICTLLEDNIFTKCKSTSDGGSVYYYGYKGQFVQQRNCYSESIATNYYMSFYQQVKSSSTNKNHAFQISVSKCGESESEGSETFNIAWGDLRFENNNITYNKCWEYSSISFVLDGKSGYCNYSTFRENNQTGSYSLVFNSRSPSLIQTVSYCNVIGNKCGTDSNQVLFSCQYNTNVDHCVFLNNTAAYMFWIYWEGYTLTITDSYVQSKSKTSTGGIVTFKNENSNSDLNEFPNFYTINCFIESKQITVLLPYLSRFAEKSSNFIS</sequence>
<dbReference type="Proteomes" id="UP000001542">
    <property type="component" value="Unassembled WGS sequence"/>
</dbReference>
<keyword evidence="2" id="KW-1185">Reference proteome</keyword>
<dbReference type="VEuPathDB" id="TrichDB:TVAGG3_0428670"/>
<dbReference type="RefSeq" id="XP_001327527.1">
    <property type="nucleotide sequence ID" value="XM_001327492.1"/>
</dbReference>
<evidence type="ECO:0000313" key="1">
    <source>
        <dbReference type="EMBL" id="EAY15304.1"/>
    </source>
</evidence>
<gene>
    <name evidence="1" type="ORF">TVAG_394480</name>
</gene>
<reference evidence="1" key="1">
    <citation type="submission" date="2006-10" db="EMBL/GenBank/DDBJ databases">
        <authorList>
            <person name="Amadeo P."/>
            <person name="Zhao Q."/>
            <person name="Wortman J."/>
            <person name="Fraser-Liggett C."/>
            <person name="Carlton J."/>
        </authorList>
    </citation>
    <scope>NUCLEOTIDE SEQUENCE</scope>
    <source>
        <strain evidence="1">G3</strain>
    </source>
</reference>
<reference evidence="1" key="2">
    <citation type="journal article" date="2007" name="Science">
        <title>Draft genome sequence of the sexually transmitted pathogen Trichomonas vaginalis.</title>
        <authorList>
            <person name="Carlton J.M."/>
            <person name="Hirt R.P."/>
            <person name="Silva J.C."/>
            <person name="Delcher A.L."/>
            <person name="Schatz M."/>
            <person name="Zhao Q."/>
            <person name="Wortman J.R."/>
            <person name="Bidwell S.L."/>
            <person name="Alsmark U.C.M."/>
            <person name="Besteiro S."/>
            <person name="Sicheritz-Ponten T."/>
            <person name="Noel C.J."/>
            <person name="Dacks J.B."/>
            <person name="Foster P.G."/>
            <person name="Simillion C."/>
            <person name="Van de Peer Y."/>
            <person name="Miranda-Saavedra D."/>
            <person name="Barton G.J."/>
            <person name="Westrop G.D."/>
            <person name="Mueller S."/>
            <person name="Dessi D."/>
            <person name="Fiori P.L."/>
            <person name="Ren Q."/>
            <person name="Paulsen I."/>
            <person name="Zhang H."/>
            <person name="Bastida-Corcuera F.D."/>
            <person name="Simoes-Barbosa A."/>
            <person name="Brown M.T."/>
            <person name="Hayes R.D."/>
            <person name="Mukherjee M."/>
            <person name="Okumura C.Y."/>
            <person name="Schneider R."/>
            <person name="Smith A.J."/>
            <person name="Vanacova S."/>
            <person name="Villalvazo M."/>
            <person name="Haas B.J."/>
            <person name="Pertea M."/>
            <person name="Feldblyum T.V."/>
            <person name="Utterback T.R."/>
            <person name="Shu C.L."/>
            <person name="Osoegawa K."/>
            <person name="de Jong P.J."/>
            <person name="Hrdy I."/>
            <person name="Horvathova L."/>
            <person name="Zubacova Z."/>
            <person name="Dolezal P."/>
            <person name="Malik S.B."/>
            <person name="Logsdon J.M. Jr."/>
            <person name="Henze K."/>
            <person name="Gupta A."/>
            <person name="Wang C.C."/>
            <person name="Dunne R.L."/>
            <person name="Upcroft J.A."/>
            <person name="Upcroft P."/>
            <person name="White O."/>
            <person name="Salzberg S.L."/>
            <person name="Tang P."/>
            <person name="Chiu C.-H."/>
            <person name="Lee Y.-S."/>
            <person name="Embley T.M."/>
            <person name="Coombs G.H."/>
            <person name="Mottram J.C."/>
            <person name="Tachezy J."/>
            <person name="Fraser-Liggett C.M."/>
            <person name="Johnson P.J."/>
        </authorList>
    </citation>
    <scope>NUCLEOTIDE SEQUENCE [LARGE SCALE GENOMIC DNA]</scope>
    <source>
        <strain evidence="1">G3</strain>
    </source>
</reference>
<evidence type="ECO:0000313" key="2">
    <source>
        <dbReference type="Proteomes" id="UP000001542"/>
    </source>
</evidence>
<name>A2DWG4_TRIV3</name>